<proteinExistence type="predicted"/>
<evidence type="ECO:0000313" key="5">
    <source>
        <dbReference type="WBParaSite" id="Hba_21133"/>
    </source>
</evidence>
<feature type="domain" description="Galectin" evidence="3">
    <location>
        <begin position="1"/>
        <end position="105"/>
    </location>
</feature>
<dbReference type="Pfam" id="PF00337">
    <property type="entry name" value="Gal-bind_lectin"/>
    <property type="match status" value="1"/>
</dbReference>
<dbReference type="PROSITE" id="PS51304">
    <property type="entry name" value="GALECTIN"/>
    <property type="match status" value="1"/>
</dbReference>
<dbReference type="Gene3D" id="2.60.120.200">
    <property type="match status" value="1"/>
</dbReference>
<dbReference type="SUPFAM" id="SSF49899">
    <property type="entry name" value="Concanavalin A-like lectins/glucanases"/>
    <property type="match status" value="1"/>
</dbReference>
<keyword evidence="4" id="KW-1185">Reference proteome</keyword>
<sequence length="116" mass="13888">MNQNVVPAGKRVNINLYRENKEYALQTDFHTKILLYYEYHKNIAFTYHYLVIYRFDMTIINEEFSFQIFFNGKRFVTFAHRGSPQDIKTLEIDGDVEKLTSGFLFFSACWSFSERV</sequence>
<dbReference type="AlphaFoldDB" id="A0A1I7XUH0"/>
<evidence type="ECO:0000256" key="2">
    <source>
        <dbReference type="RuleBase" id="RU102079"/>
    </source>
</evidence>
<dbReference type="GO" id="GO:0030246">
    <property type="term" value="F:carbohydrate binding"/>
    <property type="evidence" value="ECO:0007669"/>
    <property type="project" value="UniProtKB-UniRule"/>
</dbReference>
<organism evidence="4 5">
    <name type="scientific">Heterorhabditis bacteriophora</name>
    <name type="common">Entomopathogenic nematode worm</name>
    <dbReference type="NCBI Taxonomy" id="37862"/>
    <lineage>
        <taxon>Eukaryota</taxon>
        <taxon>Metazoa</taxon>
        <taxon>Ecdysozoa</taxon>
        <taxon>Nematoda</taxon>
        <taxon>Chromadorea</taxon>
        <taxon>Rhabditida</taxon>
        <taxon>Rhabditina</taxon>
        <taxon>Rhabditomorpha</taxon>
        <taxon>Strongyloidea</taxon>
        <taxon>Heterorhabditidae</taxon>
        <taxon>Heterorhabditis</taxon>
    </lineage>
</organism>
<evidence type="ECO:0000256" key="1">
    <source>
        <dbReference type="ARBA" id="ARBA00022734"/>
    </source>
</evidence>
<evidence type="ECO:0000259" key="3">
    <source>
        <dbReference type="PROSITE" id="PS51304"/>
    </source>
</evidence>
<keyword evidence="1 2" id="KW-0430">Lectin</keyword>
<accession>A0A1I7XUH0</accession>
<dbReference type="Proteomes" id="UP000095283">
    <property type="component" value="Unplaced"/>
</dbReference>
<reference evidence="5" key="1">
    <citation type="submission" date="2016-11" db="UniProtKB">
        <authorList>
            <consortium name="WormBaseParasite"/>
        </authorList>
    </citation>
    <scope>IDENTIFICATION</scope>
</reference>
<evidence type="ECO:0000313" key="4">
    <source>
        <dbReference type="Proteomes" id="UP000095283"/>
    </source>
</evidence>
<dbReference type="InterPro" id="IPR001079">
    <property type="entry name" value="Galectin_CRD"/>
</dbReference>
<name>A0A1I7XUH0_HETBA</name>
<protein>
    <recommendedName>
        <fullName evidence="2">Galectin</fullName>
    </recommendedName>
</protein>
<dbReference type="WBParaSite" id="Hba_21133">
    <property type="protein sequence ID" value="Hba_21133"/>
    <property type="gene ID" value="Hba_21133"/>
</dbReference>
<dbReference type="InterPro" id="IPR013320">
    <property type="entry name" value="ConA-like_dom_sf"/>
</dbReference>